<dbReference type="EMBL" id="MEYV01000001">
    <property type="protein sequence ID" value="OGD40763.1"/>
    <property type="molecule type" value="Genomic_DNA"/>
</dbReference>
<feature type="transmembrane region" description="Helical" evidence="6">
    <location>
        <begin position="70"/>
        <end position="92"/>
    </location>
</feature>
<keyword evidence="5 6" id="KW-0472">Membrane</keyword>
<dbReference type="GO" id="GO:0005886">
    <property type="term" value="C:plasma membrane"/>
    <property type="evidence" value="ECO:0007669"/>
    <property type="project" value="UniProtKB-SubCell"/>
</dbReference>
<comment type="caution">
    <text evidence="7">The sequence shown here is derived from an EMBL/GenBank/DDBJ whole genome shotgun (WGS) entry which is preliminary data.</text>
</comment>
<accession>A0A1F5CD22</accession>
<keyword evidence="4 6" id="KW-1133">Transmembrane helix</keyword>
<feature type="transmembrane region" description="Helical" evidence="6">
    <location>
        <begin position="246"/>
        <end position="268"/>
    </location>
</feature>
<feature type="transmembrane region" description="Helical" evidence="6">
    <location>
        <begin position="112"/>
        <end position="137"/>
    </location>
</feature>
<feature type="transmembrane region" description="Helical" evidence="6">
    <location>
        <begin position="37"/>
        <end position="58"/>
    </location>
</feature>
<protein>
    <recommendedName>
        <fullName evidence="9">Flippase-like domain-containing protein</fullName>
    </recommendedName>
</protein>
<evidence type="ECO:0008006" key="9">
    <source>
        <dbReference type="Google" id="ProtNLM"/>
    </source>
</evidence>
<evidence type="ECO:0000256" key="3">
    <source>
        <dbReference type="ARBA" id="ARBA00022692"/>
    </source>
</evidence>
<evidence type="ECO:0000256" key="1">
    <source>
        <dbReference type="ARBA" id="ARBA00004651"/>
    </source>
</evidence>
<dbReference type="Proteomes" id="UP000177197">
    <property type="component" value="Unassembled WGS sequence"/>
</dbReference>
<evidence type="ECO:0000256" key="6">
    <source>
        <dbReference type="SAM" id="Phobius"/>
    </source>
</evidence>
<evidence type="ECO:0000313" key="7">
    <source>
        <dbReference type="EMBL" id="OGD40763.1"/>
    </source>
</evidence>
<sequence length="327" mass="37087">MRRYLKSVIFGLFFLAVFFLLLRQVSVSDLVLSFKNIKWQFLVLGFLSYLFVNAIRAYRFNMILRDRVGFFRFLRITFFQNFYNVILPFRMGELSYVYLVGKSGNIGLGENIASLVSVRIIDLIVSVGIFLFSIIFITAKESAIFTWFAVTVLILALLFFTILIFFGVGLASLSMNFLDKINFLKTPLLKEKTKKIQEFFISFGELKKRGLIFKIAALSIAVNGFLFTSGLLLLHSVSVILPVWQLIFAYSFPLFVSMTPFYAFGGFGSYESSTALALFILGLSKDKAIASALILHAEELIFVILPAFAVLAFIGLKNVTFKPKKEF</sequence>
<name>A0A1F5CD22_9BACT</name>
<proteinExistence type="predicted"/>
<evidence type="ECO:0000256" key="4">
    <source>
        <dbReference type="ARBA" id="ARBA00022989"/>
    </source>
</evidence>
<dbReference type="InterPro" id="IPR022791">
    <property type="entry name" value="L-PG_synthase/AglD"/>
</dbReference>
<comment type="subcellular location">
    <subcellularLocation>
        <location evidence="1">Cell membrane</location>
        <topology evidence="1">Multi-pass membrane protein</topology>
    </subcellularLocation>
</comment>
<gene>
    <name evidence="7" type="ORF">A3I30_01675</name>
</gene>
<dbReference type="PANTHER" id="PTHR39087:SF2">
    <property type="entry name" value="UPF0104 MEMBRANE PROTEIN MJ1595"/>
    <property type="match status" value="1"/>
</dbReference>
<feature type="transmembrane region" description="Helical" evidence="6">
    <location>
        <begin position="144"/>
        <end position="168"/>
    </location>
</feature>
<dbReference type="PANTHER" id="PTHR39087">
    <property type="entry name" value="UPF0104 MEMBRANE PROTEIN MJ1595"/>
    <property type="match status" value="1"/>
</dbReference>
<evidence type="ECO:0000256" key="5">
    <source>
        <dbReference type="ARBA" id="ARBA00023136"/>
    </source>
</evidence>
<dbReference type="Pfam" id="PF03706">
    <property type="entry name" value="LPG_synthase_TM"/>
    <property type="match status" value="1"/>
</dbReference>
<keyword evidence="2" id="KW-1003">Cell membrane</keyword>
<evidence type="ECO:0000256" key="2">
    <source>
        <dbReference type="ARBA" id="ARBA00022475"/>
    </source>
</evidence>
<feature type="transmembrane region" description="Helical" evidence="6">
    <location>
        <begin position="288"/>
        <end position="316"/>
    </location>
</feature>
<feature type="transmembrane region" description="Helical" evidence="6">
    <location>
        <begin position="211"/>
        <end position="234"/>
    </location>
</feature>
<evidence type="ECO:0000313" key="8">
    <source>
        <dbReference type="Proteomes" id="UP000177197"/>
    </source>
</evidence>
<keyword evidence="3 6" id="KW-0812">Transmembrane</keyword>
<organism evidence="7 8">
    <name type="scientific">Candidatus Azambacteria bacterium RIFCSPLOWO2_02_FULL_44_14</name>
    <dbReference type="NCBI Taxonomy" id="1797306"/>
    <lineage>
        <taxon>Bacteria</taxon>
        <taxon>Candidatus Azamiibacteriota</taxon>
    </lineage>
</organism>
<reference evidence="7 8" key="1">
    <citation type="journal article" date="2016" name="Nat. Commun.">
        <title>Thousands of microbial genomes shed light on interconnected biogeochemical processes in an aquifer system.</title>
        <authorList>
            <person name="Anantharaman K."/>
            <person name="Brown C.T."/>
            <person name="Hug L.A."/>
            <person name="Sharon I."/>
            <person name="Castelle C.J."/>
            <person name="Probst A.J."/>
            <person name="Thomas B.C."/>
            <person name="Singh A."/>
            <person name="Wilkins M.J."/>
            <person name="Karaoz U."/>
            <person name="Brodie E.L."/>
            <person name="Williams K.H."/>
            <person name="Hubbard S.S."/>
            <person name="Banfield J.F."/>
        </authorList>
    </citation>
    <scope>NUCLEOTIDE SEQUENCE [LARGE SCALE GENOMIC DNA]</scope>
</reference>
<dbReference type="AlphaFoldDB" id="A0A1F5CD22"/>